<comment type="caution">
    <text evidence="2">The sequence shown here is derived from an EMBL/GenBank/DDBJ whole genome shotgun (WGS) entry which is preliminary data.</text>
</comment>
<proteinExistence type="predicted"/>
<evidence type="ECO:0000313" key="2">
    <source>
        <dbReference type="EMBL" id="KKT66366.1"/>
    </source>
</evidence>
<evidence type="ECO:0000313" key="3">
    <source>
        <dbReference type="Proteomes" id="UP000034826"/>
    </source>
</evidence>
<organism evidence="2 3">
    <name type="scientific">Candidatus Woesebacteria bacterium GW2011_GWA2_44_33</name>
    <dbReference type="NCBI Taxonomy" id="1618564"/>
    <lineage>
        <taxon>Bacteria</taxon>
        <taxon>Candidatus Woeseibacteriota</taxon>
    </lineage>
</organism>
<evidence type="ECO:0000256" key="1">
    <source>
        <dbReference type="SAM" id="Phobius"/>
    </source>
</evidence>
<sequence>MKFWTEIKPYFNRTNLLIGFVFGLFFVVVSILSFGSLTWPALAFLAICTVGGPLLRYRDVELEKNFKDRL</sequence>
<protein>
    <submittedName>
        <fullName evidence="2">Uncharacterized protein</fullName>
    </submittedName>
</protein>
<accession>A0A0G1J420</accession>
<keyword evidence="1" id="KW-1133">Transmembrane helix</keyword>
<gene>
    <name evidence="2" type="ORF">UW60_C0025G0026</name>
</gene>
<dbReference type="Proteomes" id="UP000034826">
    <property type="component" value="Unassembled WGS sequence"/>
</dbReference>
<feature type="transmembrane region" description="Helical" evidence="1">
    <location>
        <begin position="12"/>
        <end position="32"/>
    </location>
</feature>
<keyword evidence="1" id="KW-0812">Transmembrane</keyword>
<feature type="transmembrane region" description="Helical" evidence="1">
    <location>
        <begin position="38"/>
        <end position="57"/>
    </location>
</feature>
<dbReference type="EMBL" id="LCIY01000025">
    <property type="protein sequence ID" value="KKT66366.1"/>
    <property type="molecule type" value="Genomic_DNA"/>
</dbReference>
<dbReference type="AlphaFoldDB" id="A0A0G1J420"/>
<reference evidence="2 3" key="1">
    <citation type="journal article" date="2015" name="Nature">
        <title>rRNA introns, odd ribosomes, and small enigmatic genomes across a large radiation of phyla.</title>
        <authorList>
            <person name="Brown C.T."/>
            <person name="Hug L.A."/>
            <person name="Thomas B.C."/>
            <person name="Sharon I."/>
            <person name="Castelle C.J."/>
            <person name="Singh A."/>
            <person name="Wilkins M.J."/>
            <person name="Williams K.H."/>
            <person name="Banfield J.F."/>
        </authorList>
    </citation>
    <scope>NUCLEOTIDE SEQUENCE [LARGE SCALE GENOMIC DNA]</scope>
</reference>
<keyword evidence="1" id="KW-0472">Membrane</keyword>
<name>A0A0G1J420_9BACT</name>